<dbReference type="RefSeq" id="WP_125674450.1">
    <property type="nucleotide sequence ID" value="NZ_JBHTOI010000005.1"/>
</dbReference>
<feature type="transmembrane region" description="Helical" evidence="1">
    <location>
        <begin position="55"/>
        <end position="73"/>
    </location>
</feature>
<accession>A0ABW4BSH1</accession>
<dbReference type="Proteomes" id="UP001597251">
    <property type="component" value="Unassembled WGS sequence"/>
</dbReference>
<comment type="caution">
    <text evidence="2">The sequence shown here is derived from an EMBL/GenBank/DDBJ whole genome shotgun (WGS) entry which is preliminary data.</text>
</comment>
<feature type="transmembrane region" description="Helical" evidence="1">
    <location>
        <begin position="31"/>
        <end position="49"/>
    </location>
</feature>
<organism evidence="2 3">
    <name type="scientific">Companilactobacillus keshanensis</name>
    <dbReference type="NCBI Taxonomy" id="2486003"/>
    <lineage>
        <taxon>Bacteria</taxon>
        <taxon>Bacillati</taxon>
        <taxon>Bacillota</taxon>
        <taxon>Bacilli</taxon>
        <taxon>Lactobacillales</taxon>
        <taxon>Lactobacillaceae</taxon>
        <taxon>Companilactobacillus</taxon>
    </lineage>
</organism>
<evidence type="ECO:0000313" key="3">
    <source>
        <dbReference type="Proteomes" id="UP001597251"/>
    </source>
</evidence>
<sequence length="155" mass="17509">MNIIIVVIDIMFFVSAVYNIYWQSQIEIRSIYKISTLVFAVIMGAWLLFSPTNQLAYIVMVAEFLTLTIMNGVGGIGNSKIILNGFYSGVLDYSRIIHVTLIPIEITGKKPKVAVVFNTNRPQQIQMSFNKSYKDIENYLSDKLNSGVEMEIGQI</sequence>
<gene>
    <name evidence="2" type="ORF">ACFQ42_02810</name>
</gene>
<keyword evidence="1" id="KW-0472">Membrane</keyword>
<evidence type="ECO:0000313" key="2">
    <source>
        <dbReference type="EMBL" id="MFD1417693.1"/>
    </source>
</evidence>
<protein>
    <submittedName>
        <fullName evidence="2">Uncharacterized protein</fullName>
    </submittedName>
</protein>
<evidence type="ECO:0000256" key="1">
    <source>
        <dbReference type="SAM" id="Phobius"/>
    </source>
</evidence>
<proteinExistence type="predicted"/>
<keyword evidence="1" id="KW-0812">Transmembrane</keyword>
<feature type="transmembrane region" description="Helical" evidence="1">
    <location>
        <begin position="6"/>
        <end position="22"/>
    </location>
</feature>
<name>A0ABW4BSH1_9LACO</name>
<keyword evidence="1" id="KW-1133">Transmembrane helix</keyword>
<reference evidence="3" key="1">
    <citation type="journal article" date="2019" name="Int. J. Syst. Evol. Microbiol.">
        <title>The Global Catalogue of Microorganisms (GCM) 10K type strain sequencing project: providing services to taxonomists for standard genome sequencing and annotation.</title>
        <authorList>
            <consortium name="The Broad Institute Genomics Platform"/>
            <consortium name="The Broad Institute Genome Sequencing Center for Infectious Disease"/>
            <person name="Wu L."/>
            <person name="Ma J."/>
        </authorList>
    </citation>
    <scope>NUCLEOTIDE SEQUENCE [LARGE SCALE GENOMIC DNA]</scope>
    <source>
        <strain evidence="3">CCM 8936</strain>
    </source>
</reference>
<keyword evidence="3" id="KW-1185">Reference proteome</keyword>
<dbReference type="EMBL" id="JBHTOI010000005">
    <property type="protein sequence ID" value="MFD1417693.1"/>
    <property type="molecule type" value="Genomic_DNA"/>
</dbReference>